<comment type="subunit">
    <text evidence="2">Heterotetramer of subunits RFC2, RFC3, RFC4 and RFC5 that can form a complex with RFC1.</text>
</comment>
<gene>
    <name evidence="12" type="ORF">WJX84_007857</name>
</gene>
<comment type="caution">
    <text evidence="12">The sequence shown here is derived from an EMBL/GenBank/DDBJ whole genome shotgun (WGS) entry which is preliminary data.</text>
</comment>
<dbReference type="GO" id="GO:0005634">
    <property type="term" value="C:nucleus"/>
    <property type="evidence" value="ECO:0007669"/>
    <property type="project" value="UniProtKB-SubCell"/>
</dbReference>
<keyword evidence="4" id="KW-0547">Nucleotide-binding</keyword>
<dbReference type="Gene3D" id="3.40.50.300">
    <property type="entry name" value="P-loop containing nucleotide triphosphate hydrolases"/>
    <property type="match status" value="1"/>
</dbReference>
<reference evidence="12 13" key="1">
    <citation type="journal article" date="2024" name="Nat. Commun.">
        <title>Phylogenomics reveals the evolutionary origins of lichenization in chlorophyte algae.</title>
        <authorList>
            <person name="Puginier C."/>
            <person name="Libourel C."/>
            <person name="Otte J."/>
            <person name="Skaloud P."/>
            <person name="Haon M."/>
            <person name="Grisel S."/>
            <person name="Petersen M."/>
            <person name="Berrin J.G."/>
            <person name="Delaux P.M."/>
            <person name="Dal Grande F."/>
            <person name="Keller J."/>
        </authorList>
    </citation>
    <scope>NUCLEOTIDE SEQUENCE [LARGE SCALE GENOMIC DNA]</scope>
    <source>
        <strain evidence="12 13">SAG 2523</strain>
    </source>
</reference>
<dbReference type="PANTHER" id="PTHR46765">
    <property type="entry name" value="P-LOOP CONTAINING NUCLEOSIDE TRIPHOSPHATE HYDROLASES SUPERFAMILY PROTEIN"/>
    <property type="match status" value="1"/>
</dbReference>
<feature type="region of interest" description="Disordered" evidence="10">
    <location>
        <begin position="16"/>
        <end position="81"/>
    </location>
</feature>
<evidence type="ECO:0000313" key="13">
    <source>
        <dbReference type="Proteomes" id="UP001485043"/>
    </source>
</evidence>
<accession>A0AAW1TJA3</accession>
<proteinExistence type="inferred from homology"/>
<evidence type="ECO:0000256" key="3">
    <source>
        <dbReference type="ARBA" id="ARBA00022705"/>
    </source>
</evidence>
<dbReference type="GO" id="GO:0006260">
    <property type="term" value="P:DNA replication"/>
    <property type="evidence" value="ECO:0007669"/>
    <property type="project" value="UniProtKB-KW"/>
</dbReference>
<evidence type="ECO:0000256" key="8">
    <source>
        <dbReference type="ARBA" id="ARBA00023306"/>
    </source>
</evidence>
<feature type="region of interest" description="Disordered" evidence="10">
    <location>
        <begin position="87"/>
        <end position="106"/>
    </location>
</feature>
<sequence>MDFDLDDLLNTEEQFASQGYKRAFEGPPEDSGLPKRQQLAQAEDELDDDELLALAFSQPWPPPASSAQPKSQSLPADDTVSKARVANATQGGSPGEGQLNLGPDIDPLGNVMDTAEPGSRPLATTDEVALCLQQLQIQYDPLAIDGPIIQTTAEDGTPAFCLIEEPAEAEPRLPAAKGQLLSRPISQLLAEAEQQSFEKALTESRAMYTQAAKHQQQQRFQQQQQPQHQHEQQTCQELWVDKYRPEGFLELLSNEQVNRNVLDWVKAWDSTVFGFGGAKPARGIGEKPAQTASIDMTVDQKLLLLSGPPGLGKTTLAHTIAKHCGYRAYEINASDDRTGRTLENKISDAVDTQSALGRRLPNLVIIDEVDGVAGGSEGRSAVSTILNLVQSGKDKRRADGDDDAKGAAKSRPRRKVKQLYRPIIAICNDLYATALRPLRIAARSVQLKKPLAARLMARLEGICVQEHIKADRQALLVLTERSDCDMRSCINTLQFLARQTNHIRVSHVRGVQIGQKDATQSAFKLWQRLLCTQGKDAAVVSGRLQDASLLMGVLQDFGDSDLLLAGLHEFMEGSAFTDIAMRRTAEMARHLQDADMFARASMRTGDYGLQKYVPASVLALTTMLAVPHRPRLQWPKVASDHRRQQAAHRELLHGWLLGLAPQVLTSLSIDSAAQEILPALLKQVEPNIRTIAKQLLNATELMLLRTIVSMMTAYRFSFHMGKYGNEGEPEELLEPAIHKLCSFQGLPGAKQLPLTVRQMINHEVQLESFKQQESVPSKSTLKSRPSSASGNHEEHQSQAAAVKLTYSVAERAVAAGITAKRTKRKTTWLDAFTQKKTATKLVKKAQDEAASGAAAQPPVLYKFHEGFTNAVKRPVLMSELM</sequence>
<feature type="compositionally biased region" description="Polar residues" evidence="10">
    <location>
        <begin position="768"/>
        <end position="790"/>
    </location>
</feature>
<dbReference type="InterPro" id="IPR027417">
    <property type="entry name" value="P-loop_NTPase"/>
</dbReference>
<dbReference type="Proteomes" id="UP001485043">
    <property type="component" value="Unassembled WGS sequence"/>
</dbReference>
<organism evidence="12 13">
    <name type="scientific">Apatococcus fuscideae</name>
    <dbReference type="NCBI Taxonomy" id="2026836"/>
    <lineage>
        <taxon>Eukaryota</taxon>
        <taxon>Viridiplantae</taxon>
        <taxon>Chlorophyta</taxon>
        <taxon>core chlorophytes</taxon>
        <taxon>Trebouxiophyceae</taxon>
        <taxon>Chlorellales</taxon>
        <taxon>Chlorellaceae</taxon>
        <taxon>Apatococcus</taxon>
    </lineage>
</organism>
<evidence type="ECO:0000256" key="10">
    <source>
        <dbReference type="SAM" id="MobiDB-lite"/>
    </source>
</evidence>
<feature type="compositionally biased region" description="Low complexity" evidence="10">
    <location>
        <begin position="65"/>
        <end position="76"/>
    </location>
</feature>
<name>A0AAW1TJA3_9CHLO</name>
<dbReference type="AlphaFoldDB" id="A0AAW1TJA3"/>
<evidence type="ECO:0000256" key="5">
    <source>
        <dbReference type="ARBA" id="ARBA00022840"/>
    </source>
</evidence>
<keyword evidence="3" id="KW-0235">DNA replication</keyword>
<dbReference type="GO" id="GO:0016887">
    <property type="term" value="F:ATP hydrolysis activity"/>
    <property type="evidence" value="ECO:0007669"/>
    <property type="project" value="InterPro"/>
</dbReference>
<dbReference type="SMART" id="SM00382">
    <property type="entry name" value="AAA"/>
    <property type="match status" value="1"/>
</dbReference>
<keyword evidence="5" id="KW-0067">ATP-binding</keyword>
<dbReference type="EMBL" id="JALJOV010000015">
    <property type="protein sequence ID" value="KAK9868710.1"/>
    <property type="molecule type" value="Genomic_DNA"/>
</dbReference>
<dbReference type="CDD" id="cd18140">
    <property type="entry name" value="HLD_clamp_RFC"/>
    <property type="match status" value="1"/>
</dbReference>
<feature type="domain" description="AAA+ ATPase" evidence="11">
    <location>
        <begin position="299"/>
        <end position="451"/>
    </location>
</feature>
<dbReference type="Pfam" id="PF00004">
    <property type="entry name" value="AAA"/>
    <property type="match status" value="1"/>
</dbReference>
<evidence type="ECO:0000259" key="11">
    <source>
        <dbReference type="SMART" id="SM00382"/>
    </source>
</evidence>
<evidence type="ECO:0000256" key="9">
    <source>
        <dbReference type="ARBA" id="ARBA00043975"/>
    </source>
</evidence>
<dbReference type="GO" id="GO:0005524">
    <property type="term" value="F:ATP binding"/>
    <property type="evidence" value="ECO:0007669"/>
    <property type="project" value="UniProtKB-KW"/>
</dbReference>
<evidence type="ECO:0000256" key="1">
    <source>
        <dbReference type="ARBA" id="ARBA00004123"/>
    </source>
</evidence>
<dbReference type="SUPFAM" id="SSF52540">
    <property type="entry name" value="P-loop containing nucleoside triphosphate hydrolases"/>
    <property type="match status" value="1"/>
</dbReference>
<dbReference type="InterPro" id="IPR003959">
    <property type="entry name" value="ATPase_AAA_core"/>
</dbReference>
<evidence type="ECO:0000313" key="12">
    <source>
        <dbReference type="EMBL" id="KAK9868710.1"/>
    </source>
</evidence>
<comment type="similarity">
    <text evidence="9">Belongs to the activator 1 small subunits family. CTF18 subfamily.</text>
</comment>
<dbReference type="PANTHER" id="PTHR46765:SF1">
    <property type="entry name" value="P-LOOP CONTAINING NUCLEOSIDE TRIPHOSPHATE HYDROLASES SUPERFAMILY PROTEIN"/>
    <property type="match status" value="1"/>
</dbReference>
<feature type="region of interest" description="Disordered" evidence="10">
    <location>
        <begin position="767"/>
        <end position="797"/>
    </location>
</feature>
<keyword evidence="7" id="KW-0539">Nucleus</keyword>
<dbReference type="InterPro" id="IPR047854">
    <property type="entry name" value="RFC_lid"/>
</dbReference>
<dbReference type="Gene3D" id="1.10.8.60">
    <property type="match status" value="1"/>
</dbReference>
<comment type="subcellular location">
    <subcellularLocation>
        <location evidence="1">Nucleus</location>
    </subcellularLocation>
</comment>
<dbReference type="InterPro" id="IPR003593">
    <property type="entry name" value="AAA+_ATPase"/>
</dbReference>
<feature type="compositionally biased region" description="Acidic residues" evidence="10">
    <location>
        <begin position="42"/>
        <end position="51"/>
    </location>
</feature>
<keyword evidence="6" id="KW-0238">DNA-binding</keyword>
<keyword evidence="8" id="KW-0131">Cell cycle</keyword>
<evidence type="ECO:0000256" key="7">
    <source>
        <dbReference type="ARBA" id="ARBA00023242"/>
    </source>
</evidence>
<feature type="region of interest" description="Disordered" evidence="10">
    <location>
        <begin position="393"/>
        <end position="413"/>
    </location>
</feature>
<protein>
    <recommendedName>
        <fullName evidence="11">AAA+ ATPase domain-containing protein</fullName>
    </recommendedName>
</protein>
<evidence type="ECO:0000256" key="4">
    <source>
        <dbReference type="ARBA" id="ARBA00022741"/>
    </source>
</evidence>
<feature type="region of interest" description="Disordered" evidence="10">
    <location>
        <begin position="208"/>
        <end position="229"/>
    </location>
</feature>
<keyword evidence="13" id="KW-1185">Reference proteome</keyword>
<dbReference type="GO" id="GO:0003677">
    <property type="term" value="F:DNA binding"/>
    <property type="evidence" value="ECO:0007669"/>
    <property type="project" value="UniProtKB-KW"/>
</dbReference>
<evidence type="ECO:0000256" key="2">
    <source>
        <dbReference type="ARBA" id="ARBA00011480"/>
    </source>
</evidence>
<evidence type="ECO:0000256" key="6">
    <source>
        <dbReference type="ARBA" id="ARBA00023125"/>
    </source>
</evidence>
<dbReference type="InterPro" id="IPR053016">
    <property type="entry name" value="CTF18-RFC_complex"/>
</dbReference>
<feature type="compositionally biased region" description="Low complexity" evidence="10">
    <location>
        <begin position="214"/>
        <end position="229"/>
    </location>
</feature>
<feature type="compositionally biased region" description="Basic and acidic residues" evidence="10">
    <location>
        <begin position="393"/>
        <end position="406"/>
    </location>
</feature>